<proteinExistence type="predicted"/>
<evidence type="ECO:0000313" key="2">
    <source>
        <dbReference type="EMBL" id="MBB6207172.1"/>
    </source>
</evidence>
<dbReference type="EMBL" id="JACIIK010000023">
    <property type="protein sequence ID" value="MBB6207172.1"/>
    <property type="molecule type" value="Genomic_DNA"/>
</dbReference>
<evidence type="ECO:0000313" key="3">
    <source>
        <dbReference type="Proteomes" id="UP000518681"/>
    </source>
</evidence>
<dbReference type="Gene3D" id="3.30.1340.30">
    <property type="match status" value="1"/>
</dbReference>
<accession>A0AAW3VB95</accession>
<reference evidence="2 3" key="1">
    <citation type="submission" date="2020-08" db="EMBL/GenBank/DDBJ databases">
        <title>Genomic Encyclopedia of Type Strains, Phase IV (KMG-V): Genome sequencing to study the core and pangenomes of soil and plant-associated prokaryotes.</title>
        <authorList>
            <person name="Whitman W."/>
        </authorList>
    </citation>
    <scope>NUCLEOTIDE SEQUENCE [LARGE SCALE GENOMIC DNA]</scope>
    <source>
        <strain evidence="2 3">SEMIA 4013</strain>
    </source>
</reference>
<comment type="caution">
    <text evidence="2">The sequence shown here is derived from an EMBL/GenBank/DDBJ whole genome shotgun (WGS) entry which is preliminary data.</text>
</comment>
<name>A0AAW3VB95_9BURK</name>
<organism evidence="2 3">
    <name type="scientific">Paraburkholderia fungorum</name>
    <dbReference type="NCBI Taxonomy" id="134537"/>
    <lineage>
        <taxon>Bacteria</taxon>
        <taxon>Pseudomonadati</taxon>
        <taxon>Pseudomonadota</taxon>
        <taxon>Betaproteobacteria</taxon>
        <taxon>Burkholderiales</taxon>
        <taxon>Burkholderiaceae</taxon>
        <taxon>Paraburkholderia</taxon>
    </lineage>
</organism>
<dbReference type="PROSITE" id="PS50914">
    <property type="entry name" value="BON"/>
    <property type="match status" value="1"/>
</dbReference>
<dbReference type="AlphaFoldDB" id="A0AAW3VB95"/>
<feature type="domain" description="BON" evidence="1">
    <location>
        <begin position="121"/>
        <end position="189"/>
    </location>
</feature>
<dbReference type="InterPro" id="IPR007055">
    <property type="entry name" value="BON_dom"/>
</dbReference>
<dbReference type="Proteomes" id="UP000518681">
    <property type="component" value="Unassembled WGS sequence"/>
</dbReference>
<evidence type="ECO:0000259" key="1">
    <source>
        <dbReference type="PROSITE" id="PS50914"/>
    </source>
</evidence>
<dbReference type="Pfam" id="PF04972">
    <property type="entry name" value="BON"/>
    <property type="match status" value="1"/>
</dbReference>
<dbReference type="PANTHER" id="PTHR34606">
    <property type="entry name" value="BON DOMAIN-CONTAINING PROTEIN"/>
    <property type="match status" value="1"/>
</dbReference>
<protein>
    <recommendedName>
        <fullName evidence="1">BON domain-containing protein</fullName>
    </recommendedName>
</protein>
<gene>
    <name evidence="2" type="ORF">GGD69_008079</name>
</gene>
<sequence length="195" mass="20036">MIEAAMIGQPATGGRVSFFSTCAFAGVLFKRAGSFTTSLFYKTGSSVQAEKRLQARVFCMQRCDINFSRNGENVKTVNLLKALGIALCVATASSAYAQASDAMASDSMAAPAASPKTVKKADRKLGLDVRKALSKAQGFDVSNVFVRARGGAVTLTGTVPDGAQISQAEEVAKGVAGVKSVNNKLTLGTQGGGGG</sequence>
<dbReference type="InterPro" id="IPR051686">
    <property type="entry name" value="Lipoprotein_DolP"/>
</dbReference>
<dbReference type="PANTHER" id="PTHR34606:SF15">
    <property type="entry name" value="BON DOMAIN-CONTAINING PROTEIN"/>
    <property type="match status" value="1"/>
</dbReference>